<dbReference type="EMBL" id="BOPG01000059">
    <property type="protein sequence ID" value="GIJ60765.1"/>
    <property type="molecule type" value="Genomic_DNA"/>
</dbReference>
<feature type="region of interest" description="Disordered" evidence="1">
    <location>
        <begin position="219"/>
        <end position="242"/>
    </location>
</feature>
<organism evidence="3 4">
    <name type="scientific">Virgisporangium aurantiacum</name>
    <dbReference type="NCBI Taxonomy" id="175570"/>
    <lineage>
        <taxon>Bacteria</taxon>
        <taxon>Bacillati</taxon>
        <taxon>Actinomycetota</taxon>
        <taxon>Actinomycetes</taxon>
        <taxon>Micromonosporales</taxon>
        <taxon>Micromonosporaceae</taxon>
        <taxon>Virgisporangium</taxon>
    </lineage>
</organism>
<dbReference type="RefSeq" id="WP_239152268.1">
    <property type="nucleotide sequence ID" value="NZ_BOPG01000059.1"/>
</dbReference>
<dbReference type="Gene3D" id="2.60.120.260">
    <property type="entry name" value="Galactose-binding domain-like"/>
    <property type="match status" value="2"/>
</dbReference>
<evidence type="ECO:0000313" key="3">
    <source>
        <dbReference type="EMBL" id="GIJ60765.1"/>
    </source>
</evidence>
<feature type="chain" id="PRO_5038810921" evidence="2">
    <location>
        <begin position="19"/>
        <end position="820"/>
    </location>
</feature>
<comment type="caution">
    <text evidence="3">The sequence shown here is derived from an EMBL/GenBank/DDBJ whole genome shotgun (WGS) entry which is preliminary data.</text>
</comment>
<dbReference type="InterPro" id="IPR023296">
    <property type="entry name" value="Glyco_hydro_beta-prop_sf"/>
</dbReference>
<sequence>MRRALLVSALLLSGVGAAGVTGPGTARERAADVPVLVPAAATAAVRLLANPGFEAGLSSWTADTASAVAVVTSPVHGGGSAARLTDSSTTAGISLRGAPFAVLPGEEVTATAWIQRVAGTGGSLYLEFWRPDGVRAAATSVAAGSATGWQQLTVRGSAPDEATTATVLAYSTQAESGTTVWDDVSVTALPPPQRKVPNAAFEQKRNNTRPTEWTVVTAGGSVTSAPGRTGQGVRTTDTSGSGEVSVLSRQVPASAGESVTASVWANGPTGVLYLEFRNAAGARLGTPPTANVPAGSGWRQVSVTGTAPSGTAGLTVRLYSTQAATGTTTWDDVTLRSSADTSYDAALTANAAVLFVGDQRVESYSGVTRVMRPGTKGPNDGVVLSGISDWDANPRLSGSVLPIDGGYGMWYHTTQGTGYVTSTDGVTWTRNGRTTPVSYRGNNGVVQNAAWTPGSSLPRFFRMRAHHTNNPNLPASPPSDNPMRHYYMEQSTDGIAWVAVPGSTPIPGWDVANASWDPVTRKYIAMIKPVPADYAPPSVGPGPRHVWVSTSTDFKTWTAPRPAHMADLQDDALIPSGTSRHGMTPWAEFYGMPAIRYGDQFLGVPWVFEIGWSPNRDNGDPGPDAGRSHLGLAASRDLISWSRPNRTPIVTRGGIDSWDYGFNMSGTTMETRQLQNGEWETRLWYSSFAGEHGCGSANVTAGDCGKATGNAKIGLVTWPTDRFESFRGAGSVTTRPLTPAGRTLTVNYDPGSGGSLRVEVLDGDGNPLPGYGIGDATPVTTNALAPGAAVTWGATSTLPAGPVRLRFTQTGGDLYAFAVS</sequence>
<evidence type="ECO:0000256" key="1">
    <source>
        <dbReference type="SAM" id="MobiDB-lite"/>
    </source>
</evidence>
<gene>
    <name evidence="3" type="ORF">Vau01_082810</name>
</gene>
<dbReference type="InterPro" id="IPR008979">
    <property type="entry name" value="Galactose-bd-like_sf"/>
</dbReference>
<dbReference type="Gene3D" id="2.115.10.20">
    <property type="entry name" value="Glycosyl hydrolase domain, family 43"/>
    <property type="match status" value="1"/>
</dbReference>
<feature type="signal peptide" evidence="2">
    <location>
        <begin position="1"/>
        <end position="18"/>
    </location>
</feature>
<keyword evidence="4" id="KW-1185">Reference proteome</keyword>
<dbReference type="Proteomes" id="UP000612585">
    <property type="component" value="Unassembled WGS sequence"/>
</dbReference>
<keyword evidence="2" id="KW-0732">Signal</keyword>
<dbReference type="SUPFAM" id="SSF49785">
    <property type="entry name" value="Galactose-binding domain-like"/>
    <property type="match status" value="1"/>
</dbReference>
<name>A0A8J3ZFA6_9ACTN</name>
<accession>A0A8J3ZFA6</accession>
<dbReference type="AlphaFoldDB" id="A0A8J3ZFA6"/>
<dbReference type="SUPFAM" id="SSF75005">
    <property type="entry name" value="Arabinanase/levansucrase/invertase"/>
    <property type="match status" value="1"/>
</dbReference>
<evidence type="ECO:0000313" key="4">
    <source>
        <dbReference type="Proteomes" id="UP000612585"/>
    </source>
</evidence>
<reference evidence="3" key="1">
    <citation type="submission" date="2021-01" db="EMBL/GenBank/DDBJ databases">
        <title>Whole genome shotgun sequence of Virgisporangium aurantiacum NBRC 16421.</title>
        <authorList>
            <person name="Komaki H."/>
            <person name="Tamura T."/>
        </authorList>
    </citation>
    <scope>NUCLEOTIDE SEQUENCE</scope>
    <source>
        <strain evidence="3">NBRC 16421</strain>
    </source>
</reference>
<proteinExistence type="predicted"/>
<feature type="compositionally biased region" description="Polar residues" evidence="1">
    <location>
        <begin position="220"/>
        <end position="242"/>
    </location>
</feature>
<protein>
    <submittedName>
        <fullName evidence="3">Uncharacterized protein</fullName>
    </submittedName>
</protein>
<evidence type="ECO:0000256" key="2">
    <source>
        <dbReference type="SAM" id="SignalP"/>
    </source>
</evidence>